<name>A0ABU4VI88_9ACTN</name>
<dbReference type="PANTHER" id="PTHR33973">
    <property type="entry name" value="OS07G0153300 PROTEIN"/>
    <property type="match status" value="1"/>
</dbReference>
<dbReference type="PANTHER" id="PTHR33973:SF4">
    <property type="entry name" value="OS07G0153300 PROTEIN"/>
    <property type="match status" value="1"/>
</dbReference>
<dbReference type="InterPro" id="IPR010775">
    <property type="entry name" value="DUF1365"/>
</dbReference>
<protein>
    <submittedName>
        <fullName evidence="1">DUF1365 domain-containing protein</fullName>
    </submittedName>
</protein>
<dbReference type="EMBL" id="JAXAVX010000001">
    <property type="protein sequence ID" value="MDX8150859.1"/>
    <property type="molecule type" value="Genomic_DNA"/>
</dbReference>
<reference evidence="1 2" key="1">
    <citation type="submission" date="2023-11" db="EMBL/GenBank/DDBJ databases">
        <authorList>
            <person name="Xu M."/>
            <person name="Jiang T."/>
        </authorList>
    </citation>
    <scope>NUCLEOTIDE SEQUENCE [LARGE SCALE GENOMIC DNA]</scope>
    <source>
        <strain evidence="1 2">SD</strain>
    </source>
</reference>
<proteinExistence type="predicted"/>
<evidence type="ECO:0000313" key="2">
    <source>
        <dbReference type="Proteomes" id="UP001277761"/>
    </source>
</evidence>
<evidence type="ECO:0000313" key="1">
    <source>
        <dbReference type="EMBL" id="MDX8150859.1"/>
    </source>
</evidence>
<comment type="caution">
    <text evidence="1">The sequence shown here is derived from an EMBL/GenBank/DDBJ whole genome shotgun (WGS) entry which is preliminary data.</text>
</comment>
<keyword evidence="2" id="KW-1185">Reference proteome</keyword>
<dbReference type="Proteomes" id="UP001277761">
    <property type="component" value="Unassembled WGS sequence"/>
</dbReference>
<dbReference type="Pfam" id="PF07103">
    <property type="entry name" value="DUF1365"/>
    <property type="match status" value="1"/>
</dbReference>
<gene>
    <name evidence="1" type="ORF">SK069_04565</name>
</gene>
<organism evidence="1 2">
    <name type="scientific">Patulibacter brassicae</name>
    <dbReference type="NCBI Taxonomy" id="1705717"/>
    <lineage>
        <taxon>Bacteria</taxon>
        <taxon>Bacillati</taxon>
        <taxon>Actinomycetota</taxon>
        <taxon>Thermoleophilia</taxon>
        <taxon>Solirubrobacterales</taxon>
        <taxon>Patulibacteraceae</taxon>
        <taxon>Patulibacter</taxon>
    </lineage>
</organism>
<accession>A0ABU4VI88</accession>
<sequence>MSTATLARPRQAPPTAPVTGSAVYVGWVTHRRRSPVEHRFRYPTAMLLLDLDELPGALEGHRYWGVERRALFAFRRRDHHGDPAVPLAEALRRTAAEATGRWAAGPVRLLCQPRTLGRSFNPVTFAYLHDADRQLDAVVAEVTNTPWGERHAYVLDARAAADPERPATSLDKAFHVSPFMGMDHRYRWTTTVPGAALHVHLASDRDGERVFDATLALRRRPLDAAGLRAYARRQPLGALLVLARIYGQALRLALKRVPVHPHPADRETTTR</sequence>